<evidence type="ECO:0000313" key="2">
    <source>
        <dbReference type="EMBL" id="AIW20678.1"/>
    </source>
</evidence>
<protein>
    <submittedName>
        <fullName evidence="2">Uncharacterized protein</fullName>
    </submittedName>
</protein>
<dbReference type="EMBL" id="CP009618">
    <property type="protein sequence ID" value="AIW20678.1"/>
    <property type="molecule type" value="Genomic_DNA"/>
</dbReference>
<proteinExistence type="predicted"/>
<sequence length="215" mass="23787">MRRHSNPVLPTTTQKTTRELAASQQSQRITDSKYTPADYDRWQKRCDEQSEAAAKTKRLVAFLHIGTGSVHRNTVNIVAEFDKDGNLKPNSEEALKGLIDGNKDYVIGFSGHSIPIKNGTPNKYTYTKEVNGKMAGKVDTAGAMRSISDCLKVKGSSIVGLVDGHCFSKTRSLSTMLKGLDHELDASRIHSTTKKTTAEESRMEGLKMVMKLNKR</sequence>
<keyword evidence="3" id="KW-1185">Reference proteome</keyword>
<dbReference type="Proteomes" id="UP000030081">
    <property type="component" value="Chromosome 2"/>
</dbReference>
<evidence type="ECO:0000256" key="1">
    <source>
        <dbReference type="SAM" id="MobiDB-lite"/>
    </source>
</evidence>
<name>A0AAN0VZ43_9VIBR</name>
<gene>
    <name evidence="2" type="ORF">IX92_16590</name>
</gene>
<feature type="compositionally biased region" description="Polar residues" evidence="1">
    <location>
        <begin position="22"/>
        <end position="33"/>
    </location>
</feature>
<dbReference type="RefSeq" id="WP_043009756.1">
    <property type="nucleotide sequence ID" value="NZ_CP009618.1"/>
</dbReference>
<dbReference type="AlphaFoldDB" id="A0AAN0VZ43"/>
<reference evidence="2 3" key="1">
    <citation type="submission" date="2014-10" db="EMBL/GenBank/DDBJ databases">
        <title>The Complete Genome Sequence for the Shellfish Pathogen Vibrio coralliilyticus RE98 Isolated from a Shellfish Hatchery.</title>
        <authorList>
            <person name="Richards G.P."/>
            <person name="Bono J.L."/>
            <person name="Watson M.A."/>
            <person name="Needleman D.S."/>
        </authorList>
    </citation>
    <scope>NUCLEOTIDE SEQUENCE [LARGE SCALE GENOMIC DNA]</scope>
    <source>
        <strain evidence="2 3">RE98</strain>
    </source>
</reference>
<organism evidence="2 3">
    <name type="scientific">Vibrio coralliilyticus</name>
    <dbReference type="NCBI Taxonomy" id="190893"/>
    <lineage>
        <taxon>Bacteria</taxon>
        <taxon>Pseudomonadati</taxon>
        <taxon>Pseudomonadota</taxon>
        <taxon>Gammaproteobacteria</taxon>
        <taxon>Vibrionales</taxon>
        <taxon>Vibrionaceae</taxon>
        <taxon>Vibrio</taxon>
    </lineage>
</organism>
<accession>A0AAN0VZ43</accession>
<feature type="region of interest" description="Disordered" evidence="1">
    <location>
        <begin position="1"/>
        <end position="34"/>
    </location>
</feature>
<dbReference type="KEGG" id="vcy:IX92_16590"/>
<evidence type="ECO:0000313" key="3">
    <source>
        <dbReference type="Proteomes" id="UP000030081"/>
    </source>
</evidence>